<dbReference type="SUPFAM" id="SSF47473">
    <property type="entry name" value="EF-hand"/>
    <property type="match status" value="1"/>
</dbReference>
<proteinExistence type="predicted"/>
<dbReference type="CDD" id="cd00051">
    <property type="entry name" value="EFh"/>
    <property type="match status" value="1"/>
</dbReference>
<evidence type="ECO:0000256" key="1">
    <source>
        <dbReference type="ARBA" id="ARBA00022837"/>
    </source>
</evidence>
<accession>A0A7S2N3S7</accession>
<dbReference type="PROSITE" id="PS50222">
    <property type="entry name" value="EF_HAND_2"/>
    <property type="match status" value="2"/>
</dbReference>
<feature type="domain" description="EF-hand" evidence="2">
    <location>
        <begin position="19"/>
        <end position="54"/>
    </location>
</feature>
<dbReference type="GO" id="GO:0005509">
    <property type="term" value="F:calcium ion binding"/>
    <property type="evidence" value="ECO:0007669"/>
    <property type="project" value="InterPro"/>
</dbReference>
<gene>
    <name evidence="3" type="ORF">CBRE1094_LOCUS33781</name>
</gene>
<dbReference type="InterPro" id="IPR002048">
    <property type="entry name" value="EF_hand_dom"/>
</dbReference>
<evidence type="ECO:0000313" key="3">
    <source>
        <dbReference type="EMBL" id="CAD9518423.1"/>
    </source>
</evidence>
<dbReference type="EMBL" id="HBGU01062016">
    <property type="protein sequence ID" value="CAD9518423.1"/>
    <property type="molecule type" value="Transcribed_RNA"/>
</dbReference>
<sequence length="349" mass="39406">MENVDFETETKRLELKEAKQAAKLRSSFTCFDVNQSGTLTAEEFLALLTYSSSGAGAKGLTIEDAQALVTEFDTNGDGVLDIDELCKAWNAIRSNAELESAKKKRKADAVLFDEIMALQSEYLEKHLKMLTDLAAKVRSDDAIEPELALMDKIGNALSHIQEQGTENEEFKAMATELAAIETNNEAALGELFSEMGRANAYKKKSKELIEQMLSELGRTDNWYMTPPIVCKRKALHRFSLRHVGGDADEHVEQQKRWELMVLNEARQKASMFEELYDSKFDGQLPSEAETDALGDEFNASFAYDEDKWYADQEEAYFLMGISVPDFLKRENKPSPEQLIQMGKESRFGR</sequence>
<dbReference type="Gene3D" id="1.10.238.10">
    <property type="entry name" value="EF-hand"/>
    <property type="match status" value="1"/>
</dbReference>
<feature type="domain" description="EF-hand" evidence="2">
    <location>
        <begin position="60"/>
        <end position="95"/>
    </location>
</feature>
<organism evidence="3">
    <name type="scientific">Haptolina brevifila</name>
    <dbReference type="NCBI Taxonomy" id="156173"/>
    <lineage>
        <taxon>Eukaryota</taxon>
        <taxon>Haptista</taxon>
        <taxon>Haptophyta</taxon>
        <taxon>Prymnesiophyceae</taxon>
        <taxon>Prymnesiales</taxon>
        <taxon>Prymnesiaceae</taxon>
        <taxon>Haptolina</taxon>
    </lineage>
</organism>
<keyword evidence="1" id="KW-0106">Calcium</keyword>
<evidence type="ECO:0000259" key="2">
    <source>
        <dbReference type="PROSITE" id="PS50222"/>
    </source>
</evidence>
<dbReference type="Pfam" id="PF13499">
    <property type="entry name" value="EF-hand_7"/>
    <property type="match status" value="1"/>
</dbReference>
<protein>
    <recommendedName>
        <fullName evidence="2">EF-hand domain-containing protein</fullName>
    </recommendedName>
</protein>
<dbReference type="SMART" id="SM00054">
    <property type="entry name" value="EFh"/>
    <property type="match status" value="2"/>
</dbReference>
<dbReference type="PROSITE" id="PS00018">
    <property type="entry name" value="EF_HAND_1"/>
    <property type="match status" value="2"/>
</dbReference>
<name>A0A7S2N3S7_9EUKA</name>
<reference evidence="3" key="1">
    <citation type="submission" date="2021-01" db="EMBL/GenBank/DDBJ databases">
        <authorList>
            <person name="Corre E."/>
            <person name="Pelletier E."/>
            <person name="Niang G."/>
            <person name="Scheremetjew M."/>
            <person name="Finn R."/>
            <person name="Kale V."/>
            <person name="Holt S."/>
            <person name="Cochrane G."/>
            <person name="Meng A."/>
            <person name="Brown T."/>
            <person name="Cohen L."/>
        </authorList>
    </citation>
    <scope>NUCLEOTIDE SEQUENCE</scope>
    <source>
        <strain evidence="3">UTEX LB 985</strain>
    </source>
</reference>
<dbReference type="AlphaFoldDB" id="A0A7S2N3S7"/>
<dbReference type="InterPro" id="IPR018247">
    <property type="entry name" value="EF_Hand_1_Ca_BS"/>
</dbReference>
<dbReference type="InterPro" id="IPR011992">
    <property type="entry name" value="EF-hand-dom_pair"/>
</dbReference>